<protein>
    <recommendedName>
        <fullName evidence="4">Alginate export domain-containing protein</fullName>
    </recommendedName>
</protein>
<organism evidence="2 3">
    <name type="scientific">Methylocucumis oryzae</name>
    <dbReference type="NCBI Taxonomy" id="1632867"/>
    <lineage>
        <taxon>Bacteria</taxon>
        <taxon>Pseudomonadati</taxon>
        <taxon>Pseudomonadota</taxon>
        <taxon>Gammaproteobacteria</taxon>
        <taxon>Methylococcales</taxon>
        <taxon>Methylococcaceae</taxon>
        <taxon>Methylocucumis</taxon>
    </lineage>
</organism>
<evidence type="ECO:0000256" key="1">
    <source>
        <dbReference type="SAM" id="SignalP"/>
    </source>
</evidence>
<comment type="caution">
    <text evidence="2">The sequence shown here is derived from an EMBL/GenBank/DDBJ whole genome shotgun (WGS) entry which is preliminary data.</text>
</comment>
<keyword evidence="3" id="KW-1185">Reference proteome</keyword>
<dbReference type="Proteomes" id="UP000033684">
    <property type="component" value="Unassembled WGS sequence"/>
</dbReference>
<evidence type="ECO:0008006" key="4">
    <source>
        <dbReference type="Google" id="ProtNLM"/>
    </source>
</evidence>
<dbReference type="EMBL" id="LAJX01000115">
    <property type="protein sequence ID" value="KJV06388.1"/>
    <property type="molecule type" value="Genomic_DNA"/>
</dbReference>
<evidence type="ECO:0000313" key="2">
    <source>
        <dbReference type="EMBL" id="KJV06388.1"/>
    </source>
</evidence>
<reference evidence="2 3" key="2">
    <citation type="journal article" date="2016" name="Microb. Ecol.">
        <title>Genome Characteristics of a Novel Type I Methanotroph (Sn10-6) Isolated from a Flooded Indian Rice Field.</title>
        <authorList>
            <person name="Rahalkar M.C."/>
            <person name="Pandit P.S."/>
            <person name="Dhakephalkar P.K."/>
            <person name="Pore S."/>
            <person name="Arora P."/>
            <person name="Kapse N."/>
        </authorList>
    </citation>
    <scope>NUCLEOTIDE SEQUENCE [LARGE SCALE GENOMIC DNA]</scope>
    <source>
        <strain evidence="2 3">Sn10-6</strain>
    </source>
</reference>
<dbReference type="AlphaFoldDB" id="A0A0F3IIJ8"/>
<evidence type="ECO:0000313" key="3">
    <source>
        <dbReference type="Proteomes" id="UP000033684"/>
    </source>
</evidence>
<name>A0A0F3IIJ8_9GAMM</name>
<accession>A0A0F3IIJ8</accession>
<dbReference type="PATRIC" id="fig|1632867.3.peg.491"/>
<gene>
    <name evidence="2" type="ORF">VZ94_11670</name>
</gene>
<feature type="signal peptide" evidence="1">
    <location>
        <begin position="1"/>
        <end position="35"/>
    </location>
</feature>
<reference evidence="3" key="1">
    <citation type="submission" date="2015-03" db="EMBL/GenBank/DDBJ databases">
        <title>Draft genome sequence of a novel methanotroph (Sn10-6) isolated from flooded ricefield rhizosphere in India.</title>
        <authorList>
            <person name="Pandit P.S."/>
            <person name="Pore S.D."/>
            <person name="Arora P."/>
            <person name="Kapse N.G."/>
            <person name="Dhakephalkar P.K."/>
            <person name="Rahalkar M.C."/>
        </authorList>
    </citation>
    <scope>NUCLEOTIDE SEQUENCE [LARGE SCALE GENOMIC DNA]</scope>
    <source>
        <strain evidence="3">Sn10-6</strain>
    </source>
</reference>
<proteinExistence type="predicted"/>
<feature type="chain" id="PRO_5002462560" description="Alginate export domain-containing protein" evidence="1">
    <location>
        <begin position="36"/>
        <end position="125"/>
    </location>
</feature>
<keyword evidence="1" id="KW-0732">Signal</keyword>
<sequence length="125" mass="14139">MIFIKEFEMQTRVSARMNTYLLLAVGLLNSANGLAAEQKTYTRPPTAAFESQMSDALLGNGKYQKPVWNLHDLLGLPKWLTLGIEQRTRYETMDGSFKANGKGGDQQIPLQLDVWLEAIWAIFFV</sequence>